<gene>
    <name evidence="1" type="ORF">GCM10007111_35550</name>
</gene>
<sequence length="39" mass="4599">MNNRLLRAGTTYLPIKELELSITWYVHYLGAVLTYQDKN</sequence>
<organism evidence="1 2">
    <name type="scientific">Virgibacillus kapii</name>
    <dbReference type="NCBI Taxonomy" id="1638645"/>
    <lineage>
        <taxon>Bacteria</taxon>
        <taxon>Bacillati</taxon>
        <taxon>Bacillota</taxon>
        <taxon>Bacilli</taxon>
        <taxon>Bacillales</taxon>
        <taxon>Bacillaceae</taxon>
        <taxon>Virgibacillus</taxon>
    </lineage>
</organism>
<reference evidence="2" key="1">
    <citation type="journal article" date="2019" name="Int. J. Syst. Evol. Microbiol.">
        <title>The Global Catalogue of Microorganisms (GCM) 10K type strain sequencing project: providing services to taxonomists for standard genome sequencing and annotation.</title>
        <authorList>
            <consortium name="The Broad Institute Genomics Platform"/>
            <consortium name="The Broad Institute Genome Sequencing Center for Infectious Disease"/>
            <person name="Wu L."/>
            <person name="Ma J."/>
        </authorList>
    </citation>
    <scope>NUCLEOTIDE SEQUENCE [LARGE SCALE GENOMIC DNA]</scope>
    <source>
        <strain evidence="2">JCM 30071</strain>
    </source>
</reference>
<accession>A0ABQ2DSU3</accession>
<dbReference type="EMBL" id="BMPN01000006">
    <property type="protein sequence ID" value="GGJ70863.1"/>
    <property type="molecule type" value="Genomic_DNA"/>
</dbReference>
<evidence type="ECO:0000313" key="1">
    <source>
        <dbReference type="EMBL" id="GGJ70863.1"/>
    </source>
</evidence>
<protein>
    <recommendedName>
        <fullName evidence="3">Glyoxalase/fosfomycin resistance/dioxygenase domain-containing protein</fullName>
    </recommendedName>
</protein>
<keyword evidence="2" id="KW-1185">Reference proteome</keyword>
<evidence type="ECO:0008006" key="3">
    <source>
        <dbReference type="Google" id="ProtNLM"/>
    </source>
</evidence>
<evidence type="ECO:0000313" key="2">
    <source>
        <dbReference type="Proteomes" id="UP000634435"/>
    </source>
</evidence>
<name>A0ABQ2DSU3_9BACI</name>
<dbReference type="Proteomes" id="UP000634435">
    <property type="component" value="Unassembled WGS sequence"/>
</dbReference>
<comment type="caution">
    <text evidence="1">The sequence shown here is derived from an EMBL/GenBank/DDBJ whole genome shotgun (WGS) entry which is preliminary data.</text>
</comment>
<proteinExistence type="predicted"/>